<dbReference type="InterPro" id="IPR036465">
    <property type="entry name" value="vWFA_dom_sf"/>
</dbReference>
<evidence type="ECO:0000259" key="1">
    <source>
        <dbReference type="PROSITE" id="PS50127"/>
    </source>
</evidence>
<dbReference type="SUPFAM" id="SSF53300">
    <property type="entry name" value="vWA-like"/>
    <property type="match status" value="1"/>
</dbReference>
<dbReference type="Pfam" id="PF00179">
    <property type="entry name" value="UQ_con"/>
    <property type="match status" value="1"/>
</dbReference>
<evidence type="ECO:0000313" key="4">
    <source>
        <dbReference type="Proteomes" id="UP000677228"/>
    </source>
</evidence>
<dbReference type="InterPro" id="IPR016135">
    <property type="entry name" value="UBQ-conjugating_enzyme/RWD"/>
</dbReference>
<dbReference type="EMBL" id="CAJNOK010006640">
    <property type="protein sequence ID" value="CAF1010005.1"/>
    <property type="molecule type" value="Genomic_DNA"/>
</dbReference>
<dbReference type="EMBL" id="CAJOBA010006649">
    <property type="protein sequence ID" value="CAF3778831.1"/>
    <property type="molecule type" value="Genomic_DNA"/>
</dbReference>
<feature type="domain" description="UBC core" evidence="1">
    <location>
        <begin position="792"/>
        <end position="938"/>
    </location>
</feature>
<organism evidence="2 4">
    <name type="scientific">Didymodactylos carnosus</name>
    <dbReference type="NCBI Taxonomy" id="1234261"/>
    <lineage>
        <taxon>Eukaryota</taxon>
        <taxon>Metazoa</taxon>
        <taxon>Spiralia</taxon>
        <taxon>Gnathifera</taxon>
        <taxon>Rotifera</taxon>
        <taxon>Eurotatoria</taxon>
        <taxon>Bdelloidea</taxon>
        <taxon>Philodinida</taxon>
        <taxon>Philodinidae</taxon>
        <taxon>Didymodactylos</taxon>
    </lineage>
</organism>
<dbReference type="PANTHER" id="PTHR24068">
    <property type="entry name" value="UBIQUITIN-CONJUGATING ENZYME E2"/>
    <property type="match status" value="1"/>
</dbReference>
<reference evidence="2" key="1">
    <citation type="submission" date="2021-02" db="EMBL/GenBank/DDBJ databases">
        <authorList>
            <person name="Nowell W R."/>
        </authorList>
    </citation>
    <scope>NUCLEOTIDE SEQUENCE</scope>
</reference>
<dbReference type="AlphaFoldDB" id="A0A8S2DXV2"/>
<dbReference type="Proteomes" id="UP000682733">
    <property type="component" value="Unassembled WGS sequence"/>
</dbReference>
<dbReference type="Gene3D" id="3.10.110.10">
    <property type="entry name" value="Ubiquitin Conjugating Enzyme"/>
    <property type="match status" value="1"/>
</dbReference>
<dbReference type="InterPro" id="IPR000608">
    <property type="entry name" value="UBC"/>
</dbReference>
<dbReference type="SMART" id="SM00212">
    <property type="entry name" value="UBCc"/>
    <property type="match status" value="1"/>
</dbReference>
<evidence type="ECO:0000313" key="3">
    <source>
        <dbReference type="EMBL" id="CAF3778831.1"/>
    </source>
</evidence>
<comment type="caution">
    <text evidence="2">The sequence shown here is derived from an EMBL/GenBank/DDBJ whole genome shotgun (WGS) entry which is preliminary data.</text>
</comment>
<name>A0A8S2DXV2_9BILA</name>
<dbReference type="PROSITE" id="PS50127">
    <property type="entry name" value="UBC_2"/>
    <property type="match status" value="1"/>
</dbReference>
<protein>
    <recommendedName>
        <fullName evidence="1">UBC core domain-containing protein</fullName>
    </recommendedName>
</protein>
<sequence>MAKVIKVKFNGKTRRYPYPITPIKDFMESLRTDFSILANTKLNLLDNSEELSPSSTLEALGIPAGTELELTSDIDNKDLTIKVQTVTGQVFQFRFDNHSTLNDLYDAIHKQTEFTTTFPLLFNHRMHIFESRKFLDELVINFLHLTTINDETIPHFYLFECDRTFETRKYDYKKTLKDLFLNDDLWQPKSAQQTELAISIYLNSMFALTRVFLTKKDVEFDSVHNVYMAQFLIVLRRFLFPPACLAFKHAMESALFNFEKPLLSEAFYHLFRDLLPKHIPNNELFSYTPYVFCWIFLNGELASTESACYESVELGSLIGNASRNTENDAQLYKYFVEPVRLFNDSNRDRFVIKEYEDVKNSHRLTTNDYQRQTDLVGLLMILTTNNSADQQESTFEKYSSDYTLWVPSADIDLLSNGNVCEQKHNLKCLSDKDLEEIKQQLSTNDLYSIFTFADPSALSKHNHAQFVLLGSGECVYIMSTIKGETSTFTCFDPSYRKQTFRKTDAASNESLVQHPSIIIRENAADIRKIDQITCILFDISGSMHTMIGSEDNKHTLLELSTMAFGAWRDRLVSYRMAHALGLVYFGADEELPSDFFSQLRYHAPQRRATLSNERIVVQCDITRDFAHFEKALANRPNCGFDTPLYDAINVAIQKILLFRQKVQTRLSPTCKDLILCLTDGADNCSKISQPAILEKLLENNIIFDAISFDLSSNNLLVEFCEKTKGYYYTDIPHSQQDMLNLFELEATISVKDREENVYGKIKYPKRVQPKFLDKPAIAAKQAKISDGRAINMSFRRIMLEINNLNKSELKNFELFISKENIFFWKVIMHGETGTPYSDGRWLLFIEFPQIYPQQPPEIRFITKIYHCNINDDGKICHDILGSAWSQKTSMYHIFMEILRLLREPNPDDALSSVKGAQCAASRDNYDNTIIEWKNMYANATVDELKAQYLLE</sequence>
<dbReference type="SUPFAM" id="SSF54495">
    <property type="entry name" value="UBC-like"/>
    <property type="match status" value="1"/>
</dbReference>
<dbReference type="Proteomes" id="UP000677228">
    <property type="component" value="Unassembled WGS sequence"/>
</dbReference>
<proteinExistence type="predicted"/>
<dbReference type="Gene3D" id="3.40.50.410">
    <property type="entry name" value="von Willebrand factor, type A domain"/>
    <property type="match status" value="1"/>
</dbReference>
<evidence type="ECO:0000313" key="2">
    <source>
        <dbReference type="EMBL" id="CAF1010005.1"/>
    </source>
</evidence>
<accession>A0A8S2DXV2</accession>
<gene>
    <name evidence="2" type="ORF">OVA965_LOCUS14992</name>
    <name evidence="3" type="ORF">TMI583_LOCUS14998</name>
</gene>